<dbReference type="Pfam" id="PF17830">
    <property type="entry name" value="STI1-HOP_DP"/>
    <property type="match status" value="2"/>
</dbReference>
<name>A0ABR3PSX8_9TREE</name>
<evidence type="ECO:0000256" key="3">
    <source>
        <dbReference type="ARBA" id="ARBA00022737"/>
    </source>
</evidence>
<gene>
    <name evidence="8" type="primary">STI1</name>
    <name evidence="8" type="ORF">Q8F55_009190</name>
</gene>
<feature type="repeat" description="TPR" evidence="5">
    <location>
        <begin position="84"/>
        <end position="117"/>
    </location>
</feature>
<dbReference type="PANTHER" id="PTHR22904">
    <property type="entry name" value="TPR REPEAT CONTAINING PROTEIN"/>
    <property type="match status" value="1"/>
</dbReference>
<comment type="subcellular location">
    <subcellularLocation>
        <location evidence="1">Cytoplasm</location>
    </subcellularLocation>
</comment>
<accession>A0ABR3PSX8</accession>
<dbReference type="Gene3D" id="1.25.40.10">
    <property type="entry name" value="Tetratricopeptide repeat domain"/>
    <property type="match status" value="3"/>
</dbReference>
<feature type="region of interest" description="Disordered" evidence="6">
    <location>
        <begin position="214"/>
        <end position="272"/>
    </location>
</feature>
<keyword evidence="4 5" id="KW-0802">TPR repeat</keyword>
<feature type="repeat" description="TPR" evidence="5">
    <location>
        <begin position="409"/>
        <end position="442"/>
    </location>
</feature>
<dbReference type="InterPro" id="IPR041243">
    <property type="entry name" value="STI1/HOP_DP"/>
</dbReference>
<dbReference type="Proteomes" id="UP001565368">
    <property type="component" value="Unassembled WGS sequence"/>
</dbReference>
<dbReference type="InterPro" id="IPR006636">
    <property type="entry name" value="STI1_HS-bd"/>
</dbReference>
<evidence type="ECO:0000313" key="8">
    <source>
        <dbReference type="EMBL" id="KAL1405552.1"/>
    </source>
</evidence>
<feature type="repeat" description="TPR" evidence="5">
    <location>
        <begin position="349"/>
        <end position="382"/>
    </location>
</feature>
<protein>
    <submittedName>
        <fullName evidence="8">Hsp90 cochaperone</fullName>
    </submittedName>
</protein>
<evidence type="ECO:0000256" key="2">
    <source>
        <dbReference type="ARBA" id="ARBA00022490"/>
    </source>
</evidence>
<reference evidence="8 9" key="1">
    <citation type="submission" date="2023-08" db="EMBL/GenBank/DDBJ databases">
        <title>Annotated Genome Sequence of Vanrija albida AlHP1.</title>
        <authorList>
            <person name="Herzog R."/>
        </authorList>
    </citation>
    <scope>NUCLEOTIDE SEQUENCE [LARGE SCALE GENOMIC DNA]</scope>
    <source>
        <strain evidence="8 9">AlHP1</strain>
    </source>
</reference>
<sequence>MSAEQFKAEANKAFSAKDYDNATKLYSQAIELDPTNHVLFSNRSASKAGAKDYKGALEDAEKASLPRLDMANVAQTIELSPSFTKGYARKGAALHGLREYPEAVSAYEAGLQKEPDSAILKKGLDEVKRAMDRDTMGGPGGDMGLGKLFQDPNLVSKLQNNPKTAEFMKDPAFAAKLSALATSGGQPDVQSLFGDTRMLTVLGVLMGVDIDAMERPEGSDATPPGFQQQPPQPSSSSPPKASSPPPKAAPKKEEPKEEPMDVEPNPDADAKKEADELKVKGNAAYKARKFDEAIELYSKAWETYPKDVAYLSNLSAVYFEKGDYQKAIETAEKAVEEGRELRADYKVIARAYGRIGTSYTKLNDLDNAIKFYQKSLTEHRTPDILTKLREVEKAKAEAARLAYLDPAKADAAREEGNAAFKAGNFADAVKAYTEAIKRGPTDPRSYTNRAAAYNKLLALPEALKDANEAIKQDPTFIKAYIRKALVQQGMKDHTSALETLQKAADADKDHKHTNELQSNMAKIMNELQAQRSTETDEQTYERAMRDPEVQQIMSDPIMRQILSDAQQNPAALQDHMKNPSVAAKIQKLINAGIIRTR</sequence>
<dbReference type="SMART" id="SM00028">
    <property type="entry name" value="TPR"/>
    <property type="match status" value="8"/>
</dbReference>
<evidence type="ECO:0000259" key="7">
    <source>
        <dbReference type="SMART" id="SM00727"/>
    </source>
</evidence>
<keyword evidence="3" id="KW-0677">Repeat</keyword>
<dbReference type="SUPFAM" id="SSF48452">
    <property type="entry name" value="TPR-like"/>
    <property type="match status" value="3"/>
</dbReference>
<keyword evidence="9" id="KW-1185">Reference proteome</keyword>
<feature type="repeat" description="TPR" evidence="5">
    <location>
        <begin position="274"/>
        <end position="307"/>
    </location>
</feature>
<dbReference type="Pfam" id="PF13181">
    <property type="entry name" value="TPR_8"/>
    <property type="match status" value="2"/>
</dbReference>
<dbReference type="Pfam" id="PF13432">
    <property type="entry name" value="TPR_16"/>
    <property type="match status" value="1"/>
</dbReference>
<evidence type="ECO:0000313" key="9">
    <source>
        <dbReference type="Proteomes" id="UP001565368"/>
    </source>
</evidence>
<feature type="domain" description="STI1" evidence="7">
    <location>
        <begin position="546"/>
        <end position="585"/>
    </location>
</feature>
<proteinExistence type="predicted"/>
<dbReference type="InterPro" id="IPR011990">
    <property type="entry name" value="TPR-like_helical_dom_sf"/>
</dbReference>
<keyword evidence="2" id="KW-0963">Cytoplasm</keyword>
<dbReference type="Pfam" id="PF13424">
    <property type="entry name" value="TPR_12"/>
    <property type="match status" value="1"/>
</dbReference>
<dbReference type="PANTHER" id="PTHR22904:SF523">
    <property type="entry name" value="STRESS-INDUCED-PHOSPHOPROTEIN 1"/>
    <property type="match status" value="1"/>
</dbReference>
<dbReference type="InterPro" id="IPR019734">
    <property type="entry name" value="TPR_rpt"/>
</dbReference>
<evidence type="ECO:0000256" key="5">
    <source>
        <dbReference type="PROSITE-ProRule" id="PRU00339"/>
    </source>
</evidence>
<evidence type="ECO:0000256" key="6">
    <source>
        <dbReference type="SAM" id="MobiDB-lite"/>
    </source>
</evidence>
<comment type="caution">
    <text evidence="8">The sequence shown here is derived from an EMBL/GenBank/DDBJ whole genome shotgun (WGS) entry which is preliminary data.</text>
</comment>
<dbReference type="GeneID" id="95990233"/>
<dbReference type="EMBL" id="JBBXJM010000007">
    <property type="protein sequence ID" value="KAL1405552.1"/>
    <property type="molecule type" value="Genomic_DNA"/>
</dbReference>
<feature type="domain" description="STI1" evidence="7">
    <location>
        <begin position="151"/>
        <end position="193"/>
    </location>
</feature>
<dbReference type="Gene3D" id="1.10.260.100">
    <property type="match status" value="2"/>
</dbReference>
<feature type="repeat" description="TPR" evidence="5">
    <location>
        <begin position="308"/>
        <end position="341"/>
    </location>
</feature>
<dbReference type="PROSITE" id="PS50005">
    <property type="entry name" value="TPR"/>
    <property type="match status" value="6"/>
</dbReference>
<dbReference type="SMART" id="SM00727">
    <property type="entry name" value="STI1"/>
    <property type="match status" value="2"/>
</dbReference>
<evidence type="ECO:0000256" key="1">
    <source>
        <dbReference type="ARBA" id="ARBA00004496"/>
    </source>
</evidence>
<evidence type="ECO:0000256" key="4">
    <source>
        <dbReference type="ARBA" id="ARBA00022803"/>
    </source>
</evidence>
<dbReference type="RefSeq" id="XP_069205496.1">
    <property type="nucleotide sequence ID" value="XM_069357559.1"/>
</dbReference>
<feature type="repeat" description="TPR" evidence="5">
    <location>
        <begin position="3"/>
        <end position="36"/>
    </location>
</feature>
<feature type="compositionally biased region" description="Basic and acidic residues" evidence="6">
    <location>
        <begin position="250"/>
        <end position="259"/>
    </location>
</feature>
<organism evidence="8 9">
    <name type="scientific">Vanrija albida</name>
    <dbReference type="NCBI Taxonomy" id="181172"/>
    <lineage>
        <taxon>Eukaryota</taxon>
        <taxon>Fungi</taxon>
        <taxon>Dikarya</taxon>
        <taxon>Basidiomycota</taxon>
        <taxon>Agaricomycotina</taxon>
        <taxon>Tremellomycetes</taxon>
        <taxon>Trichosporonales</taxon>
        <taxon>Trichosporonaceae</taxon>
        <taxon>Vanrija</taxon>
    </lineage>
</organism>